<dbReference type="GO" id="GO:0016887">
    <property type="term" value="F:ATP hydrolysis activity"/>
    <property type="evidence" value="ECO:0007669"/>
    <property type="project" value="InterPro"/>
</dbReference>
<reference evidence="5 6" key="1">
    <citation type="submission" date="2018-11" db="EMBL/GenBank/DDBJ databases">
        <title>Vibrio LJC006 sp. nov., isolated from seawater during the bloom of the enteromorpha.</title>
        <authorList>
            <person name="Liang J."/>
        </authorList>
    </citation>
    <scope>NUCLEOTIDE SEQUENCE [LARGE SCALE GENOMIC DNA]</scope>
    <source>
        <strain evidence="5 6">LJC006</strain>
    </source>
</reference>
<evidence type="ECO:0000256" key="1">
    <source>
        <dbReference type="ARBA" id="ARBA00023015"/>
    </source>
</evidence>
<dbReference type="InterPro" id="IPR011990">
    <property type="entry name" value="TPR-like_helical_dom_sf"/>
</dbReference>
<dbReference type="SUPFAM" id="SSF52540">
    <property type="entry name" value="P-loop containing nucleoside triphosphate hydrolases"/>
    <property type="match status" value="1"/>
</dbReference>
<dbReference type="AlphaFoldDB" id="A0A3N9TN01"/>
<evidence type="ECO:0000256" key="3">
    <source>
        <dbReference type="ARBA" id="ARBA00023163"/>
    </source>
</evidence>
<dbReference type="InterPro" id="IPR027417">
    <property type="entry name" value="P-loop_NTPase"/>
</dbReference>
<dbReference type="SUPFAM" id="SSF48452">
    <property type="entry name" value="TPR-like"/>
    <property type="match status" value="1"/>
</dbReference>
<dbReference type="PROSITE" id="PS50043">
    <property type="entry name" value="HTH_LUXR_2"/>
    <property type="match status" value="1"/>
</dbReference>
<sequence>MTEIGRGLTLTRSEQVTIPSNIRLISVHAPAGYGKTTYVKHLLRMSEHVTWYSLTPLDNDNTLFFEQFLSSVQTGLQHLLPHTFNQLNESTNVKRLCRELIKELAELGQSLILVIDNFHLISQRKIHDFINQILHSKTHHLTLCIIGRVEPAVHSAPLKINGELIHIDRNSLTLSEKDIDTFLTSNYPSAHLTHEDTRLLSDYCRGWISPLILIMDDVARDPALLKLAHQEGIHKLHCAALNQYIESEIFSLFRRGIGNLCLQLTLLPQFSQQQLEFLCQLNGLNAEKVKDELMKLDLIERNKEQIHRYHFHPLFRQYCDVHRLAHHSARSVILLSQAVDSLVNENLVVEAVQIAIKYELNEKLLSLIENAGWTLLNNLNFVILKQALETIPNQTQRNRELNLLSLWLAVSLGHESQVEDKLNDNQAHNDWPHGDHEYTAQINVLKAHIALTHDQVDTAMTCAEDALINLDHASYRARCIATSITGKVNQLYGRLEQALSLMQQTERYARQYRLPEQILSALIQQSEIYLAKGLLSTCEDTLNKASDLMNDYHFPCGSLYHKLMTKIRTELYIETGDLTKARKWIQESLKADESPLLRICLAKTELLLQRQQDLSSTLIQCPDPSSSEIHPEWQSYTSEVFLFSWAYLKENQTSITHWLSQANKLSNPINHFSQRNHRNIALAYLYSGDLSQSEQLLTTAITNAKDLGLYIDLYRDLVLRAHLYSEQSKDDLALEEFKQAIKLSSKLNCYGYYLLFTPWVEIFVDQCLNDQSADFTRIELHHLERINTMLEVSSNNIVEPSQMHASQLSSRIIQYQEAQGAALTQREVSILCLIYSGWKNDEIANSYDIAPSTVKTHIRNLYQKLGVINRKQAKQLVDTILNSR</sequence>
<dbReference type="InterPro" id="IPR000792">
    <property type="entry name" value="Tscrpt_reg_LuxR_C"/>
</dbReference>
<evidence type="ECO:0000313" key="6">
    <source>
        <dbReference type="Proteomes" id="UP000281112"/>
    </source>
</evidence>
<keyword evidence="1" id="KW-0805">Transcription regulation</keyword>
<dbReference type="GO" id="GO:0003677">
    <property type="term" value="F:DNA binding"/>
    <property type="evidence" value="ECO:0007669"/>
    <property type="project" value="UniProtKB-KW"/>
</dbReference>
<dbReference type="PANTHER" id="PTHR44688:SF16">
    <property type="entry name" value="DNA-BINDING TRANSCRIPTIONAL ACTIVATOR DEVR_DOSR"/>
    <property type="match status" value="1"/>
</dbReference>
<organism evidence="5 6">
    <name type="scientific">Vibrio viridaestus</name>
    <dbReference type="NCBI Taxonomy" id="2487322"/>
    <lineage>
        <taxon>Bacteria</taxon>
        <taxon>Pseudomonadati</taxon>
        <taxon>Pseudomonadota</taxon>
        <taxon>Gammaproteobacteria</taxon>
        <taxon>Vibrionales</taxon>
        <taxon>Vibrionaceae</taxon>
        <taxon>Vibrio</taxon>
    </lineage>
</organism>
<evidence type="ECO:0000259" key="4">
    <source>
        <dbReference type="PROSITE" id="PS50043"/>
    </source>
</evidence>
<evidence type="ECO:0000313" key="5">
    <source>
        <dbReference type="EMBL" id="RQW65025.1"/>
    </source>
</evidence>
<dbReference type="SMART" id="SM00421">
    <property type="entry name" value="HTH_LUXR"/>
    <property type="match status" value="1"/>
</dbReference>
<proteinExistence type="predicted"/>
<dbReference type="SUPFAM" id="SSF46894">
    <property type="entry name" value="C-terminal effector domain of the bipartite response regulators"/>
    <property type="match status" value="1"/>
</dbReference>
<dbReference type="Gene3D" id="3.40.50.300">
    <property type="entry name" value="P-loop containing nucleotide triphosphate hydrolases"/>
    <property type="match status" value="1"/>
</dbReference>
<dbReference type="InterPro" id="IPR041617">
    <property type="entry name" value="TPR_MalT"/>
</dbReference>
<dbReference type="RefSeq" id="WP_124935678.1">
    <property type="nucleotide sequence ID" value="NZ_RJVQ01000001.1"/>
</dbReference>
<dbReference type="PROSITE" id="PS00622">
    <property type="entry name" value="HTH_LUXR_1"/>
    <property type="match status" value="1"/>
</dbReference>
<dbReference type="CDD" id="cd06170">
    <property type="entry name" value="LuxR_C_like"/>
    <property type="match status" value="1"/>
</dbReference>
<dbReference type="InterPro" id="IPR036388">
    <property type="entry name" value="WH-like_DNA-bd_sf"/>
</dbReference>
<gene>
    <name evidence="5" type="ORF">EES38_03055</name>
</gene>
<keyword evidence="2" id="KW-0238">DNA-binding</keyword>
<dbReference type="GO" id="GO:0006355">
    <property type="term" value="P:regulation of DNA-templated transcription"/>
    <property type="evidence" value="ECO:0007669"/>
    <property type="project" value="InterPro"/>
</dbReference>
<dbReference type="InterPro" id="IPR049945">
    <property type="entry name" value="AAA_22"/>
</dbReference>
<dbReference type="PANTHER" id="PTHR44688">
    <property type="entry name" value="DNA-BINDING TRANSCRIPTIONAL ACTIVATOR DEVR_DOSR"/>
    <property type="match status" value="1"/>
</dbReference>
<dbReference type="Pfam" id="PF00196">
    <property type="entry name" value="GerE"/>
    <property type="match status" value="1"/>
</dbReference>
<keyword evidence="6" id="KW-1185">Reference proteome</keyword>
<protein>
    <recommendedName>
        <fullName evidence="4">HTH luxR-type domain-containing protein</fullName>
    </recommendedName>
</protein>
<dbReference type="Proteomes" id="UP000281112">
    <property type="component" value="Unassembled WGS sequence"/>
</dbReference>
<dbReference type="Pfam" id="PF17874">
    <property type="entry name" value="TPR_MalT"/>
    <property type="match status" value="1"/>
</dbReference>
<dbReference type="Gene3D" id="1.25.40.10">
    <property type="entry name" value="Tetratricopeptide repeat domain"/>
    <property type="match status" value="1"/>
</dbReference>
<comment type="caution">
    <text evidence="5">The sequence shown here is derived from an EMBL/GenBank/DDBJ whole genome shotgun (WGS) entry which is preliminary data.</text>
</comment>
<keyword evidence="3" id="KW-0804">Transcription</keyword>
<dbReference type="EMBL" id="RJVQ01000001">
    <property type="protein sequence ID" value="RQW65025.1"/>
    <property type="molecule type" value="Genomic_DNA"/>
</dbReference>
<dbReference type="PRINTS" id="PR00038">
    <property type="entry name" value="HTHLUXR"/>
</dbReference>
<dbReference type="InterPro" id="IPR016032">
    <property type="entry name" value="Sig_transdc_resp-reg_C-effctor"/>
</dbReference>
<evidence type="ECO:0000256" key="2">
    <source>
        <dbReference type="ARBA" id="ARBA00023125"/>
    </source>
</evidence>
<dbReference type="Pfam" id="PF13401">
    <property type="entry name" value="AAA_22"/>
    <property type="match status" value="1"/>
</dbReference>
<name>A0A3N9TN01_9VIBR</name>
<dbReference type="OrthoDB" id="1123107at2"/>
<accession>A0A3N9TN01</accession>
<feature type="domain" description="HTH luxR-type" evidence="4">
    <location>
        <begin position="816"/>
        <end position="881"/>
    </location>
</feature>
<dbReference type="Gene3D" id="1.10.10.10">
    <property type="entry name" value="Winged helix-like DNA-binding domain superfamily/Winged helix DNA-binding domain"/>
    <property type="match status" value="1"/>
</dbReference>